<dbReference type="Proteomes" id="UP000218785">
    <property type="component" value="Plasmid plasmid1"/>
</dbReference>
<accession>A0A1Z4NAX6</accession>
<dbReference type="PROSITE" id="PS50293">
    <property type="entry name" value="TPR_REGION"/>
    <property type="match status" value="1"/>
</dbReference>
<feature type="repeat" description="TPR" evidence="1">
    <location>
        <begin position="709"/>
        <end position="742"/>
    </location>
</feature>
<dbReference type="KEGG" id="ttq:NIES37_69000"/>
<geneLocation type="plasmid" evidence="5">
    <name>Plasmid1 dna</name>
</geneLocation>
<dbReference type="Pfam" id="PF12770">
    <property type="entry name" value="CHAT"/>
    <property type="match status" value="1"/>
</dbReference>
<feature type="repeat" description="TPR" evidence="1">
    <location>
        <begin position="1047"/>
        <end position="1080"/>
    </location>
</feature>
<feature type="signal peptide" evidence="2">
    <location>
        <begin position="1"/>
        <end position="21"/>
    </location>
</feature>
<dbReference type="SUPFAM" id="SSF48452">
    <property type="entry name" value="TPR-like"/>
    <property type="match status" value="7"/>
</dbReference>
<feature type="repeat" description="TPR" evidence="1">
    <location>
        <begin position="85"/>
        <end position="118"/>
    </location>
</feature>
<sequence length="1554" mass="176756">MYPQKYCFHLLLLLCGLVPFAAAPIFSPQIGVVIAQTKTQPKSELILQAEKGLSLVHEEKLEEARQIFERTIQAAKQQGDSDAEALSMTGFGLIHSKQKQPKKALEVYQQALKIAEQGKLPRTKRIIMTLIGIEYYELQEKEKALDLFQQILSTYQGQIEPLERVWLLESIGNIHNESKQYKQAIESYQRIVAIYREIGENLEAANFMNKIGTIWRDLEDYPKAIQSHEQSLLLLKLVDKKQVTSKDIQTKESKFLINLANAYELFADSTQDSTKNQKYDKAIEYYKKAVPIYQKLAPAHDQASLYGRIAEIYSKQLKHKKSIDFYQKSLAIFQSLKDNLQVADTLNYIGLSWSNLGEYTKAISYYQQSLMALKLVDSKKMSIQDIKRKQSLFLFNLAQAYSQLSKHKEALQAYQKLLAIFQDLKDNLQVADTLNYIAVAWTNLGEYPKAIEFYQQSLSVLKTVDDKQITLKDRQSKEALYLANLASTYELLGDSPKKTLNAKYEHYEQAVGVYEKVLKINQDLNDSPGEASSLERIAILYRKLSKHNESIKFYQKALAIFKNLKDAIKVANTLNSIGVSWYYLNEYSQAIEFYQQALLVLKTVDNKAISLKEIRRQESQFLINIAYAYQQWGKSTRNATRDAKYNNSLQFYQQSITIYQEIDDQPGEASVLLNIAKFYTEEGKHQEAIEFYQKALTIFRNLKNNTEVANTLYEIGVAWDKLGKFDKTIEYFQKTASFMKSLKDDSNVATTLIKIGKYYSLKRVSNQRQIFYSSKALDAYKEAFIIYHKLNNMSGQIDTIKFIRSAYISQRYYFKALETHRSLLLVQKGKKINILEIINSPISNYDKLLEQNDSNKTNIMIDDSTIYERFPNSTVDQITNLLVIVNYGNSEHSAKALDYLSLMHMFTSRKRQVNKTINIDFSNKVNFVIKKIPIANLLEYIYYNLLTSFDLGFDLEDEKYVLGVRASQPLLSAGLLYLRGGEIDAAIEYYQRALTISQELDDRALEGNILSYQGLLYELLEQPDKALNLYKKALIILKETGDSYAVEKTLEQQGKILLKTGKYAEAEKAFSDAIKLWEGSKAYRKEHLASTSSSGLTLGLDVAFLYYTRESIYHYLQRALIEQGKNKEALEVSQRSRSQALGEILINRKIISNNQEPKQKISFESPNLTRIQEIAKAQNATIVQYSLIPDIDKPQDSLLYIWVIQPNGKIDFRSIDLAKLKLPLSDLITISRNVIGARGRSDVEIVAKINPQEQKTRLQELHKLLIEPIENFLPQNPQARVIFIPQGDLFLTPFAALQDAKGKYLIEKHTIFTSPSIQVLDFASKSRQKTRSKSWNANDALIVGNPTMPNLSKINPTFKSIRIDPLPASETEAIAIAKQLKTQALIGPQATESEVVRRMKTARLIHLATHGLITNMRGTTPQLGSIPGAIVLASSGDEESNDGLLTAEEIYKIDLNADLVVLSACDTGRGEMLGGDGIFGLSRSFIGKGVPSVMVSLWSVPDAPTGELMTKFYKYYLDNNLDKAQALRQAMLDTMKTHPNPKNWAGFTLIGDAE</sequence>
<dbReference type="SMART" id="SM00028">
    <property type="entry name" value="TPR"/>
    <property type="match status" value="19"/>
</dbReference>
<feature type="repeat" description="TPR" evidence="1">
    <location>
        <begin position="431"/>
        <end position="464"/>
    </location>
</feature>
<feature type="repeat" description="TPR" evidence="1">
    <location>
        <begin position="571"/>
        <end position="604"/>
    </location>
</feature>
<feature type="repeat" description="TPR" evidence="1">
    <location>
        <begin position="967"/>
        <end position="1000"/>
    </location>
</feature>
<dbReference type="PROSITE" id="PS50005">
    <property type="entry name" value="TPR"/>
    <property type="match status" value="9"/>
</dbReference>
<keyword evidence="2" id="KW-0732">Signal</keyword>
<keyword evidence="5" id="KW-1185">Reference proteome</keyword>
<gene>
    <name evidence="4" type="ORF">NIES37_69000</name>
</gene>
<protein>
    <submittedName>
        <fullName evidence="4">TPR repeat-containing protein</fullName>
    </submittedName>
</protein>
<keyword evidence="1" id="KW-0802">TPR repeat</keyword>
<organism evidence="4 5">
    <name type="scientific">Tolypothrix tenuis PCC 7101</name>
    <dbReference type="NCBI Taxonomy" id="231146"/>
    <lineage>
        <taxon>Bacteria</taxon>
        <taxon>Bacillati</taxon>
        <taxon>Cyanobacteriota</taxon>
        <taxon>Cyanophyceae</taxon>
        <taxon>Nostocales</taxon>
        <taxon>Tolypothrichaceae</taxon>
        <taxon>Tolypothrix</taxon>
    </lineage>
</organism>
<dbReference type="PANTHER" id="PTHR10098">
    <property type="entry name" value="RAPSYN-RELATED"/>
    <property type="match status" value="1"/>
</dbReference>
<dbReference type="InterPro" id="IPR024983">
    <property type="entry name" value="CHAT_dom"/>
</dbReference>
<dbReference type="RefSeq" id="WP_096584510.1">
    <property type="nucleotide sequence ID" value="NZ_CAWNJS010000002.1"/>
</dbReference>
<feature type="repeat" description="TPR" evidence="1">
    <location>
        <begin position="391"/>
        <end position="424"/>
    </location>
</feature>
<dbReference type="Gene3D" id="1.25.40.10">
    <property type="entry name" value="Tetratricopeptide repeat domain"/>
    <property type="match status" value="5"/>
</dbReference>
<dbReference type="EMBL" id="AP018249">
    <property type="protein sequence ID" value="BAZ02887.1"/>
    <property type="molecule type" value="Genomic_DNA"/>
</dbReference>
<name>A0A1Z4NAX6_9CYAN</name>
<evidence type="ECO:0000256" key="2">
    <source>
        <dbReference type="SAM" id="SignalP"/>
    </source>
</evidence>
<feature type="repeat" description="TPR" evidence="1">
    <location>
        <begin position="669"/>
        <end position="702"/>
    </location>
</feature>
<feature type="domain" description="CHAT" evidence="3">
    <location>
        <begin position="1257"/>
        <end position="1552"/>
    </location>
</feature>
<dbReference type="InterPro" id="IPR019734">
    <property type="entry name" value="TPR_rpt"/>
</dbReference>
<feature type="chain" id="PRO_5013369039" evidence="2">
    <location>
        <begin position="22"/>
        <end position="1554"/>
    </location>
</feature>
<feature type="repeat" description="TPR" evidence="1">
    <location>
        <begin position="531"/>
        <end position="564"/>
    </location>
</feature>
<evidence type="ECO:0000313" key="4">
    <source>
        <dbReference type="EMBL" id="BAZ02887.1"/>
    </source>
</evidence>
<evidence type="ECO:0000256" key="1">
    <source>
        <dbReference type="PROSITE-ProRule" id="PRU00339"/>
    </source>
</evidence>
<dbReference type="InterPro" id="IPR011990">
    <property type="entry name" value="TPR-like_helical_dom_sf"/>
</dbReference>
<evidence type="ECO:0000313" key="5">
    <source>
        <dbReference type="Proteomes" id="UP000218785"/>
    </source>
</evidence>
<dbReference type="Pfam" id="PF13424">
    <property type="entry name" value="TPR_12"/>
    <property type="match status" value="7"/>
</dbReference>
<evidence type="ECO:0000259" key="3">
    <source>
        <dbReference type="Pfam" id="PF12770"/>
    </source>
</evidence>
<proteinExistence type="predicted"/>
<keyword evidence="4" id="KW-0614">Plasmid</keyword>
<reference evidence="4 5" key="1">
    <citation type="submission" date="2017-06" db="EMBL/GenBank/DDBJ databases">
        <title>Genome sequencing of cyanobaciteial culture collection at National Institute for Environmental Studies (NIES).</title>
        <authorList>
            <person name="Hirose Y."/>
            <person name="Shimura Y."/>
            <person name="Fujisawa T."/>
            <person name="Nakamura Y."/>
            <person name="Kawachi M."/>
        </authorList>
    </citation>
    <scope>NUCLEOTIDE SEQUENCE [LARGE SCALE GENOMIC DNA]</scope>
    <source>
        <strain evidence="4 5">NIES-37</strain>
        <plasmid evidence="5">Plasmid1 dna</plasmid>
    </source>
</reference>